<feature type="coiled-coil region" evidence="1">
    <location>
        <begin position="9"/>
        <end position="36"/>
    </location>
</feature>
<sequence>MEEQTRKQLLRFIENMERYSSKLSDLETDIENNEFDIKMLAQDINVYTNDFLYDTYGLKIHTEYPD</sequence>
<evidence type="ECO:0000256" key="1">
    <source>
        <dbReference type="SAM" id="Coils"/>
    </source>
</evidence>
<evidence type="ECO:0000313" key="2">
    <source>
        <dbReference type="EMBL" id="MVG27367.1"/>
    </source>
</evidence>
<dbReference type="AlphaFoldDB" id="A0A6B0AJL0"/>
<protein>
    <submittedName>
        <fullName evidence="2">Uncharacterized protein</fullName>
    </submittedName>
</protein>
<comment type="caution">
    <text evidence="2">The sequence shown here is derived from an EMBL/GenBank/DDBJ whole genome shotgun (WGS) entry which is preliminary data.</text>
</comment>
<gene>
    <name evidence="2" type="ORF">GO651_09520</name>
</gene>
<reference evidence="2" key="1">
    <citation type="submission" date="2019-11" db="EMBL/GenBank/DDBJ databases">
        <title>Implementation of targeted gown and glove precautions to prevent Staphylococcus aureus acquisition in community-based nursing homes.</title>
        <authorList>
            <person name="Stine O.C."/>
        </authorList>
    </citation>
    <scope>NUCLEOTIDE SEQUENCE</scope>
    <source>
        <strain evidence="2">S_4084.LAUM.DI</strain>
    </source>
</reference>
<name>A0A6B0AJL0_STAAU</name>
<dbReference type="EMBL" id="WPOS01000017">
    <property type="protein sequence ID" value="MVG27367.1"/>
    <property type="molecule type" value="Genomic_DNA"/>
</dbReference>
<accession>A0A6B0AJL0</accession>
<keyword evidence="1" id="KW-0175">Coiled coil</keyword>
<dbReference type="RefSeq" id="WP_053874840.1">
    <property type="nucleotide sequence ID" value="NZ_CYKW01000017.1"/>
</dbReference>
<proteinExistence type="predicted"/>
<organism evidence="2">
    <name type="scientific">Staphylococcus aureus</name>
    <dbReference type="NCBI Taxonomy" id="1280"/>
    <lineage>
        <taxon>Bacteria</taxon>
        <taxon>Bacillati</taxon>
        <taxon>Bacillota</taxon>
        <taxon>Bacilli</taxon>
        <taxon>Bacillales</taxon>
        <taxon>Staphylococcaceae</taxon>
        <taxon>Staphylococcus</taxon>
    </lineage>
</organism>